<feature type="compositionally biased region" description="Basic residues" evidence="1">
    <location>
        <begin position="81"/>
        <end position="90"/>
    </location>
</feature>
<dbReference type="InterPro" id="IPR021858">
    <property type="entry name" value="Fun_TF"/>
</dbReference>
<gene>
    <name evidence="2" type="ORF">IFR04_005784</name>
</gene>
<feature type="compositionally biased region" description="Polar residues" evidence="1">
    <location>
        <begin position="51"/>
        <end position="66"/>
    </location>
</feature>
<feature type="region of interest" description="Disordered" evidence="1">
    <location>
        <begin position="126"/>
        <end position="145"/>
    </location>
</feature>
<accession>A0A8H7TKM4</accession>
<sequence length="441" mass="49004">MKTSKASIEGPALRFITLDGDPSHAAKDDTTRKLVKSNASRSRKALAGFQGSPNYTGPSPVPTLNSGLAAGKSRFSLSSRKPLKRVRRQAASHSGAKFEHGYLKSDTTSAPRETIVYSVSNLEIPNDAHRPSHGSLRSIQFQPQDSPAPLPAIKKSKTQTMAQQLLSQVKDMQHMFYDLVGLARRDDATFHASLSIASVYYDAGANDLFHCQQTLSLVFQRLSNCALRTSDETIGAVGLLVVYNILTGTSKHSSLHMNGLQQMVHARGGLDKLPVRLRRTLSMIDLFHATTWNFPPRFPFIRPQEDFSMPLKALPSLSENDLRFLKAYEKSSSKWSMYGMLQVLRILTAVRFSGPLTVFNRLALSDAIYLLEYQLLSPQPCLEPELINSTGFQEAFRLAVFLYIDKVLRQMPPLNVKGLARRDTNAPSLGCLIVDDHDWSN</sequence>
<reference evidence="2" key="1">
    <citation type="submission" date="2021-02" db="EMBL/GenBank/DDBJ databases">
        <title>Genome sequence Cadophora malorum strain M34.</title>
        <authorList>
            <person name="Stefanovic E."/>
            <person name="Vu D."/>
            <person name="Scully C."/>
            <person name="Dijksterhuis J."/>
            <person name="Roader J."/>
            <person name="Houbraken J."/>
        </authorList>
    </citation>
    <scope>NUCLEOTIDE SEQUENCE</scope>
    <source>
        <strain evidence="2">M34</strain>
    </source>
</reference>
<dbReference type="EMBL" id="JAFJYH010000071">
    <property type="protein sequence ID" value="KAG4421141.1"/>
    <property type="molecule type" value="Genomic_DNA"/>
</dbReference>
<feature type="region of interest" description="Disordered" evidence="1">
    <location>
        <begin position="18"/>
        <end position="98"/>
    </location>
</feature>
<dbReference type="Pfam" id="PF11951">
    <property type="entry name" value="Fungal_trans_2"/>
    <property type="match status" value="1"/>
</dbReference>
<evidence type="ECO:0000313" key="2">
    <source>
        <dbReference type="EMBL" id="KAG4421141.1"/>
    </source>
</evidence>
<dbReference type="OrthoDB" id="4158087at2759"/>
<feature type="compositionally biased region" description="Basic and acidic residues" evidence="1">
    <location>
        <begin position="21"/>
        <end position="32"/>
    </location>
</feature>
<comment type="caution">
    <text evidence="2">The sequence shown here is derived from an EMBL/GenBank/DDBJ whole genome shotgun (WGS) entry which is preliminary data.</text>
</comment>
<proteinExistence type="predicted"/>
<dbReference type="PANTHER" id="PTHR37540">
    <property type="entry name" value="TRANSCRIPTION FACTOR (ACR-2), PUTATIVE-RELATED-RELATED"/>
    <property type="match status" value="1"/>
</dbReference>
<dbReference type="AlphaFoldDB" id="A0A8H7TKM4"/>
<name>A0A8H7TKM4_9HELO</name>
<keyword evidence="3" id="KW-1185">Reference proteome</keyword>
<dbReference type="Proteomes" id="UP000664132">
    <property type="component" value="Unassembled WGS sequence"/>
</dbReference>
<evidence type="ECO:0000256" key="1">
    <source>
        <dbReference type="SAM" id="MobiDB-lite"/>
    </source>
</evidence>
<evidence type="ECO:0000313" key="3">
    <source>
        <dbReference type="Proteomes" id="UP000664132"/>
    </source>
</evidence>
<feature type="compositionally biased region" description="Polar residues" evidence="1">
    <location>
        <begin position="135"/>
        <end position="145"/>
    </location>
</feature>
<protein>
    <submittedName>
        <fullName evidence="2">Uncharacterized protein</fullName>
    </submittedName>
</protein>
<organism evidence="2 3">
    <name type="scientific">Cadophora malorum</name>
    <dbReference type="NCBI Taxonomy" id="108018"/>
    <lineage>
        <taxon>Eukaryota</taxon>
        <taxon>Fungi</taxon>
        <taxon>Dikarya</taxon>
        <taxon>Ascomycota</taxon>
        <taxon>Pezizomycotina</taxon>
        <taxon>Leotiomycetes</taxon>
        <taxon>Helotiales</taxon>
        <taxon>Ploettnerulaceae</taxon>
        <taxon>Cadophora</taxon>
    </lineage>
</organism>
<dbReference type="PANTHER" id="PTHR37540:SF5">
    <property type="entry name" value="TRANSCRIPTION FACTOR DOMAIN-CONTAINING PROTEIN"/>
    <property type="match status" value="1"/>
</dbReference>